<dbReference type="Proteomes" id="UP000734854">
    <property type="component" value="Unassembled WGS sequence"/>
</dbReference>
<reference evidence="5 6" key="1">
    <citation type="submission" date="2020-08" db="EMBL/GenBank/DDBJ databases">
        <title>Plant Genome Project.</title>
        <authorList>
            <person name="Zhang R.-G."/>
        </authorList>
    </citation>
    <scope>NUCLEOTIDE SEQUENCE [LARGE SCALE GENOMIC DNA]</scope>
    <source>
        <tissue evidence="5">Rhizome</tissue>
    </source>
</reference>
<dbReference type="InterPro" id="IPR002912">
    <property type="entry name" value="ACT_dom"/>
</dbReference>
<dbReference type="Pfam" id="PF01842">
    <property type="entry name" value="ACT"/>
    <property type="match status" value="2"/>
</dbReference>
<keyword evidence="6" id="KW-1185">Reference proteome</keyword>
<dbReference type="CDD" id="cd04895">
    <property type="entry name" value="ACT_ACR_1"/>
    <property type="match status" value="1"/>
</dbReference>
<evidence type="ECO:0000313" key="5">
    <source>
        <dbReference type="EMBL" id="KAG6526517.1"/>
    </source>
</evidence>
<accession>A0A8J5LNB2</accession>
<sequence>MKPPALPSSSTPPPFRSSAVARKEGRGFFGLSRRRGHGLVLRVLPLPPTQTSSHPLQHRAPPASSEYPYSSHPSFPLQSRPASPPEARRRRWVGTSRPPPSPDARHDRILLLPSAPTPPRNISSPPAVVAAVSGGHCHSSSRLWWPAPPPPTASPTTTAASNGCGSALDEPEDSASKRIRAMEWPAYLDEYQKLVIRMNTPRVVIDNAVCATATLVKVDSASREHGVLLEAVQVLNDLDLTVRKAYMSSDGRWFMDVFHVTDQFGHKLNDESVISYLEQSLDAGNPETNRDRGCEGLTALELTGPDRPGLLSEVFAVLAELECDVAGATVWTHRGRIACLIFVKDELTGAPIADAHRTRRIESRLRQVLNADGASCSAAVATAFFSHVDRRLHQLMLADLDYDHTSPASTPSAVSVQNWAERGYSIVNVQCRDRPKLLFDMVCTLTDMDFVVCHGTVDTAGDQTQQEFYIKHRDGSTIRSEAEKQRVIQCLQAAIERRASESTRLELCIKDRPRLLSEVTRTFRENGLLVIRAEVSTKGDMAADVFYVTGAAGQPADQRAIEAVRERIGSEWLRVKEEQCPRFRHKEESSSSSKRGDDAMGAGVGLFNLGSFVMRNLHNLGLIKS</sequence>
<evidence type="ECO:0000259" key="4">
    <source>
        <dbReference type="PROSITE" id="PS51671"/>
    </source>
</evidence>
<comment type="caution">
    <text evidence="5">The sequence shown here is derived from an EMBL/GenBank/DDBJ whole genome shotgun (WGS) entry which is preliminary data.</text>
</comment>
<feature type="domain" description="ACT" evidence="4">
    <location>
        <begin position="504"/>
        <end position="582"/>
    </location>
</feature>
<dbReference type="EMBL" id="JACMSC010000004">
    <property type="protein sequence ID" value="KAG6526517.1"/>
    <property type="molecule type" value="Genomic_DNA"/>
</dbReference>
<feature type="region of interest" description="Disordered" evidence="3">
    <location>
        <begin position="43"/>
        <end position="121"/>
    </location>
</feature>
<keyword evidence="1 2" id="KW-0677">Repeat</keyword>
<feature type="region of interest" description="Disordered" evidence="3">
    <location>
        <begin position="150"/>
        <end position="173"/>
    </location>
</feature>
<evidence type="ECO:0000313" key="6">
    <source>
        <dbReference type="Proteomes" id="UP000734854"/>
    </source>
</evidence>
<evidence type="ECO:0000256" key="3">
    <source>
        <dbReference type="SAM" id="MobiDB-lite"/>
    </source>
</evidence>
<name>A0A8J5LNB2_ZINOF</name>
<comment type="function">
    <text evidence="2">Binds amino acids.</text>
</comment>
<dbReference type="InterPro" id="IPR045865">
    <property type="entry name" value="ACT-like_dom_sf"/>
</dbReference>
<feature type="domain" description="ACT" evidence="4">
    <location>
        <begin position="299"/>
        <end position="383"/>
    </location>
</feature>
<dbReference type="Pfam" id="PF24931">
    <property type="entry name" value="ACT_ACR9_3rd"/>
    <property type="match status" value="1"/>
</dbReference>
<protein>
    <recommendedName>
        <fullName evidence="2">ACT domain-containing protein ACR</fullName>
    </recommendedName>
    <alternativeName>
        <fullName evidence="2">Protein ACT DOMAIN REPEATS</fullName>
    </alternativeName>
</protein>
<dbReference type="Gene3D" id="3.30.70.260">
    <property type="match status" value="1"/>
</dbReference>
<dbReference type="AlphaFoldDB" id="A0A8J5LNB2"/>
<dbReference type="CDD" id="cd04925">
    <property type="entry name" value="ACT_ACR_2"/>
    <property type="match status" value="1"/>
</dbReference>
<feature type="compositionally biased region" description="Low complexity" evidence="3">
    <location>
        <begin position="60"/>
        <end position="81"/>
    </location>
</feature>
<evidence type="ECO:0000256" key="1">
    <source>
        <dbReference type="ARBA" id="ARBA00022737"/>
    </source>
</evidence>
<dbReference type="CDD" id="cd04897">
    <property type="entry name" value="ACT_ACR_3"/>
    <property type="match status" value="1"/>
</dbReference>
<dbReference type="PANTHER" id="PTHR31096">
    <property type="entry name" value="ACT DOMAIN-CONTAINING PROTEIN ACR4-RELATED"/>
    <property type="match status" value="1"/>
</dbReference>
<evidence type="ECO:0000256" key="2">
    <source>
        <dbReference type="RuleBase" id="RU369043"/>
    </source>
</evidence>
<dbReference type="PROSITE" id="PS51671">
    <property type="entry name" value="ACT"/>
    <property type="match status" value="2"/>
</dbReference>
<dbReference type="GO" id="GO:0016597">
    <property type="term" value="F:amino acid binding"/>
    <property type="evidence" value="ECO:0007669"/>
    <property type="project" value="UniProtKB-UniRule"/>
</dbReference>
<dbReference type="PANTHER" id="PTHR31096:SF6">
    <property type="entry name" value="ACT DOMAIN-CONTAINING PROTEIN ACR8"/>
    <property type="match status" value="1"/>
</dbReference>
<gene>
    <name evidence="5" type="ORF">ZIOFF_016507</name>
</gene>
<dbReference type="SUPFAM" id="SSF55021">
    <property type="entry name" value="ACT-like"/>
    <property type="match status" value="3"/>
</dbReference>
<organism evidence="5 6">
    <name type="scientific">Zingiber officinale</name>
    <name type="common">Ginger</name>
    <name type="synonym">Amomum zingiber</name>
    <dbReference type="NCBI Taxonomy" id="94328"/>
    <lineage>
        <taxon>Eukaryota</taxon>
        <taxon>Viridiplantae</taxon>
        <taxon>Streptophyta</taxon>
        <taxon>Embryophyta</taxon>
        <taxon>Tracheophyta</taxon>
        <taxon>Spermatophyta</taxon>
        <taxon>Magnoliopsida</taxon>
        <taxon>Liliopsida</taxon>
        <taxon>Zingiberales</taxon>
        <taxon>Zingiberaceae</taxon>
        <taxon>Zingiber</taxon>
    </lineage>
</organism>
<proteinExistence type="predicted"/>
<dbReference type="InterPro" id="IPR040217">
    <property type="entry name" value="ACR1-12"/>
</dbReference>